<dbReference type="Pfam" id="PF00096">
    <property type="entry name" value="zf-C2H2"/>
    <property type="match status" value="2"/>
</dbReference>
<organism evidence="13">
    <name type="scientific">Nothobranchius kuhntae</name>
    <name type="common">Beira killifish</name>
    <dbReference type="NCBI Taxonomy" id="321403"/>
    <lineage>
        <taxon>Eukaryota</taxon>
        <taxon>Metazoa</taxon>
        <taxon>Chordata</taxon>
        <taxon>Craniata</taxon>
        <taxon>Vertebrata</taxon>
        <taxon>Euteleostomi</taxon>
        <taxon>Actinopterygii</taxon>
        <taxon>Neopterygii</taxon>
        <taxon>Teleostei</taxon>
        <taxon>Neoteleostei</taxon>
        <taxon>Acanthomorphata</taxon>
        <taxon>Ovalentaria</taxon>
        <taxon>Atherinomorphae</taxon>
        <taxon>Cyprinodontiformes</taxon>
        <taxon>Nothobranchiidae</taxon>
        <taxon>Nothobranchius</taxon>
    </lineage>
</organism>
<keyword evidence="7" id="KW-0805">Transcription regulation</keyword>
<proteinExistence type="inferred from homology"/>
<keyword evidence="8" id="KW-0238">DNA-binding</keyword>
<dbReference type="GO" id="GO:0008270">
    <property type="term" value="F:zinc ion binding"/>
    <property type="evidence" value="ECO:0007669"/>
    <property type="project" value="UniProtKB-KW"/>
</dbReference>
<sequence>MSVHTGEKPFTCELCGQRFSRKPTLKSHMRVHTGHKPFVCKLCGQSFSQRTNLSSHMRGHTGQKPFACQQINPNWYNPEPAPSTERLPLAAMRSVSGTVFQ</sequence>
<dbReference type="GO" id="GO:0042802">
    <property type="term" value="F:identical protein binding"/>
    <property type="evidence" value="ECO:0007669"/>
    <property type="project" value="UniProtKB-ARBA"/>
</dbReference>
<evidence type="ECO:0000256" key="10">
    <source>
        <dbReference type="ARBA" id="ARBA00023242"/>
    </source>
</evidence>
<keyword evidence="10" id="KW-0539">Nucleus</keyword>
<feature type="domain" description="C2H2-type" evidence="12">
    <location>
        <begin position="10"/>
        <end position="37"/>
    </location>
</feature>
<evidence type="ECO:0000256" key="2">
    <source>
        <dbReference type="ARBA" id="ARBA00006991"/>
    </source>
</evidence>
<keyword evidence="9" id="KW-0804">Transcription</keyword>
<dbReference type="PANTHER" id="PTHR23235:SF142">
    <property type="entry name" value="ZINC FINGER PROTEIN 384"/>
    <property type="match status" value="1"/>
</dbReference>
<keyword evidence="6" id="KW-0862">Zinc</keyword>
<evidence type="ECO:0000256" key="8">
    <source>
        <dbReference type="ARBA" id="ARBA00023125"/>
    </source>
</evidence>
<evidence type="ECO:0000256" key="11">
    <source>
        <dbReference type="PROSITE-ProRule" id="PRU00042"/>
    </source>
</evidence>
<dbReference type="InterPro" id="IPR036236">
    <property type="entry name" value="Znf_C2H2_sf"/>
</dbReference>
<evidence type="ECO:0000256" key="1">
    <source>
        <dbReference type="ARBA" id="ARBA00004123"/>
    </source>
</evidence>
<comment type="subcellular location">
    <subcellularLocation>
        <location evidence="1">Nucleus</location>
    </subcellularLocation>
</comment>
<protein>
    <recommendedName>
        <fullName evidence="12">C2H2-type domain-containing protein</fullName>
    </recommendedName>
</protein>
<dbReference type="EMBL" id="HAEE01013220">
    <property type="protein sequence ID" value="SBR33270.1"/>
    <property type="molecule type" value="Transcribed_RNA"/>
</dbReference>
<name>A0A1A8KLJ1_NOTKU</name>
<dbReference type="AlphaFoldDB" id="A0A1A8KLJ1"/>
<keyword evidence="4" id="KW-0677">Repeat</keyword>
<comment type="similarity">
    <text evidence="2">Belongs to the krueppel C2H2-type zinc-finger protein family.</text>
</comment>
<evidence type="ECO:0000313" key="13">
    <source>
        <dbReference type="EMBL" id="SBR33270.1"/>
    </source>
</evidence>
<dbReference type="FunFam" id="3.30.160.60:FF:000912">
    <property type="entry name" value="Zinc finger protein 660"/>
    <property type="match status" value="1"/>
</dbReference>
<dbReference type="GO" id="GO:0000981">
    <property type="term" value="F:DNA-binding transcription factor activity, RNA polymerase II-specific"/>
    <property type="evidence" value="ECO:0007669"/>
    <property type="project" value="TreeGrafter"/>
</dbReference>
<feature type="domain" description="C2H2-type" evidence="12">
    <location>
        <begin position="38"/>
        <end position="65"/>
    </location>
</feature>
<evidence type="ECO:0000256" key="9">
    <source>
        <dbReference type="ARBA" id="ARBA00023163"/>
    </source>
</evidence>
<dbReference type="SUPFAM" id="SSF57667">
    <property type="entry name" value="beta-beta-alpha zinc fingers"/>
    <property type="match status" value="1"/>
</dbReference>
<dbReference type="FunFam" id="3.30.160.60:FF:000508">
    <property type="entry name" value="Myeloid zinc finger 1"/>
    <property type="match status" value="1"/>
</dbReference>
<evidence type="ECO:0000256" key="7">
    <source>
        <dbReference type="ARBA" id="ARBA00023015"/>
    </source>
</evidence>
<evidence type="ECO:0000256" key="4">
    <source>
        <dbReference type="ARBA" id="ARBA00022737"/>
    </source>
</evidence>
<gene>
    <name evidence="13" type="primary">Nfu_g_1_011154</name>
</gene>
<dbReference type="GO" id="GO:0000978">
    <property type="term" value="F:RNA polymerase II cis-regulatory region sequence-specific DNA binding"/>
    <property type="evidence" value="ECO:0007669"/>
    <property type="project" value="TreeGrafter"/>
</dbReference>
<evidence type="ECO:0000256" key="3">
    <source>
        <dbReference type="ARBA" id="ARBA00022723"/>
    </source>
</evidence>
<reference evidence="13" key="1">
    <citation type="submission" date="2016-05" db="EMBL/GenBank/DDBJ databases">
        <authorList>
            <person name="Lavstsen T."/>
            <person name="Jespersen J.S."/>
        </authorList>
    </citation>
    <scope>NUCLEOTIDE SEQUENCE</scope>
    <source>
        <tissue evidence="13">Brain</tissue>
    </source>
</reference>
<reference evidence="13" key="2">
    <citation type="submission" date="2016-06" db="EMBL/GenBank/DDBJ databases">
        <title>The genome of a short-lived fish provides insights into sex chromosome evolution and the genetic control of aging.</title>
        <authorList>
            <person name="Reichwald K."/>
            <person name="Felder M."/>
            <person name="Petzold A."/>
            <person name="Koch P."/>
            <person name="Groth M."/>
            <person name="Platzer M."/>
        </authorList>
    </citation>
    <scope>NUCLEOTIDE SEQUENCE</scope>
    <source>
        <tissue evidence="13">Brain</tissue>
    </source>
</reference>
<dbReference type="InterPro" id="IPR013087">
    <property type="entry name" value="Znf_C2H2_type"/>
</dbReference>
<dbReference type="PANTHER" id="PTHR23235">
    <property type="entry name" value="KRUEPPEL-LIKE TRANSCRIPTION FACTOR"/>
    <property type="match status" value="1"/>
</dbReference>
<dbReference type="Gene3D" id="3.30.160.60">
    <property type="entry name" value="Classic Zinc Finger"/>
    <property type="match status" value="2"/>
</dbReference>
<accession>A0A1A8KLJ1</accession>
<evidence type="ECO:0000256" key="5">
    <source>
        <dbReference type="ARBA" id="ARBA00022771"/>
    </source>
</evidence>
<evidence type="ECO:0000256" key="6">
    <source>
        <dbReference type="ARBA" id="ARBA00022833"/>
    </source>
</evidence>
<keyword evidence="5 11" id="KW-0863">Zinc-finger</keyword>
<dbReference type="GO" id="GO:0005634">
    <property type="term" value="C:nucleus"/>
    <property type="evidence" value="ECO:0007669"/>
    <property type="project" value="UniProtKB-SubCell"/>
</dbReference>
<dbReference type="PROSITE" id="PS50157">
    <property type="entry name" value="ZINC_FINGER_C2H2_2"/>
    <property type="match status" value="2"/>
</dbReference>
<evidence type="ECO:0000259" key="12">
    <source>
        <dbReference type="PROSITE" id="PS50157"/>
    </source>
</evidence>
<keyword evidence="3" id="KW-0479">Metal-binding</keyword>
<dbReference type="PROSITE" id="PS00028">
    <property type="entry name" value="ZINC_FINGER_C2H2_1"/>
    <property type="match status" value="2"/>
</dbReference>
<dbReference type="SMART" id="SM00355">
    <property type="entry name" value="ZnF_C2H2"/>
    <property type="match status" value="2"/>
</dbReference>